<dbReference type="AlphaFoldDB" id="A0A285CL19"/>
<keyword evidence="2" id="KW-0378">Hydrolase</keyword>
<protein>
    <submittedName>
        <fullName evidence="2">DNA repair exonuclease SbcCD ATPase subunit</fullName>
    </submittedName>
</protein>
<name>A0A285CL19_9RHOB</name>
<keyword evidence="2" id="KW-0269">Exonuclease</keyword>
<proteinExistence type="predicted"/>
<evidence type="ECO:0000256" key="1">
    <source>
        <dbReference type="SAM" id="Coils"/>
    </source>
</evidence>
<keyword evidence="2" id="KW-0540">Nuclease</keyword>
<dbReference type="Gene3D" id="3.40.50.300">
    <property type="entry name" value="P-loop containing nucleotide triphosphate hydrolases"/>
    <property type="match status" value="2"/>
</dbReference>
<dbReference type="OrthoDB" id="7069379at2"/>
<organism evidence="2 3">
    <name type="scientific">Cereibacter ovatus</name>
    <dbReference type="NCBI Taxonomy" id="439529"/>
    <lineage>
        <taxon>Bacteria</taxon>
        <taxon>Pseudomonadati</taxon>
        <taxon>Pseudomonadota</taxon>
        <taxon>Alphaproteobacteria</taxon>
        <taxon>Rhodobacterales</taxon>
        <taxon>Paracoccaceae</taxon>
        <taxon>Cereibacter</taxon>
    </lineage>
</organism>
<dbReference type="GO" id="GO:0004527">
    <property type="term" value="F:exonuclease activity"/>
    <property type="evidence" value="ECO:0007669"/>
    <property type="project" value="UniProtKB-KW"/>
</dbReference>
<dbReference type="RefSeq" id="WP_097028946.1">
    <property type="nucleotide sequence ID" value="NZ_OAOQ01000001.1"/>
</dbReference>
<evidence type="ECO:0000313" key="2">
    <source>
        <dbReference type="EMBL" id="SNX67713.1"/>
    </source>
</evidence>
<reference evidence="2" key="1">
    <citation type="submission" date="2017-08" db="EMBL/GenBank/DDBJ databases">
        <authorList>
            <person name="de Groot N.N."/>
        </authorList>
    </citation>
    <scope>NUCLEOTIDE SEQUENCE [LARGE SCALE GENOMIC DNA]</scope>
    <source>
        <strain evidence="2">JA234</strain>
    </source>
</reference>
<dbReference type="InterPro" id="IPR027417">
    <property type="entry name" value="P-loop_NTPase"/>
</dbReference>
<dbReference type="PANTHER" id="PTHR41259">
    <property type="entry name" value="DOUBLE-STRAND BREAK REPAIR RAD50 ATPASE, PUTATIVE-RELATED"/>
    <property type="match status" value="1"/>
</dbReference>
<dbReference type="Proteomes" id="UP000219467">
    <property type="component" value="Unassembled WGS sequence"/>
</dbReference>
<dbReference type="EMBL" id="OAOQ01000001">
    <property type="protein sequence ID" value="SNX67713.1"/>
    <property type="molecule type" value="Genomic_DNA"/>
</dbReference>
<evidence type="ECO:0000313" key="3">
    <source>
        <dbReference type="Proteomes" id="UP000219467"/>
    </source>
</evidence>
<accession>A0A285CL19</accession>
<keyword evidence="3" id="KW-1185">Reference proteome</keyword>
<keyword evidence="1" id="KW-0175">Coiled coil</keyword>
<sequence>MKLRSVSLANVRRFAGRRATIDAIGDGITVLAEPNEFGKSTFFDALHALFFERHRSRAKAVMALQPHSGSAPEVGADLDLPEGRFRIEKRWLGRPFARITDAAGRLIAQEDEAEAWIDRLSGGGLLGPSGLLWVRQGVLGLEPEGAGGAERDRLLASRRDLLSSVAGEIDMMTGGRRMDAVLARVTEALAPLATDRLRPKARGDWAVALDEAQALALREADLAARAAALSGALADRHQAEGQRRALDDPEAQAARQAALAEAQAAYAIATAHAARMTEAGQEARLADLAADAAARDLATLARQNEQVQTAEAAHLAALAERDRAAIAASAARTAEAEAAAQADAARGASGALRARLALAQQARAAQQAARDRSDLAARLARAEEFRRRHEAALARLATLAVTPKAVTAAEDATLALDRLRTRAEARAVTLAFDYDGPARASVEGQPVQAPLRLTRAAVIALPGLGRLTVDPGERADDDLPACLAAAEAALTRALAGCGAASLAEARAHLSAATAVREDAGRAGELLASVAPEGLEALRAALARAEASAAGAPDGGAAAEDPAALLPALDAADLAEAAALAAARAAHAAAATARERLAGAEAALSACVSALAAARAEAGDPALREPRAAAARAAVAETAARRAAARARLEALAAAAPDMDSAQARLDRAQSVIDRTAKERAELARRVAELDGFIRSEASLGLEEELAEIRGRRAAAEARAAHCEAEVRALARLRHALDEARRAARDAYFGPVTQELRPLLALLHDGADLRLDDRTLLPLALTRDGVDEGLEILSGGTREQIAILTRLAFARLYARRGQSVPVILDDALVHSDDARIEAMFTALHRIARDQQILVLTCRQRAFAALGGERATVRIETLA</sequence>
<dbReference type="SUPFAM" id="SSF52540">
    <property type="entry name" value="P-loop containing nucleoside triphosphate hydrolases"/>
    <property type="match status" value="1"/>
</dbReference>
<dbReference type="PANTHER" id="PTHR41259:SF1">
    <property type="entry name" value="DOUBLE-STRAND BREAK REPAIR RAD50 ATPASE, PUTATIVE-RELATED"/>
    <property type="match status" value="1"/>
</dbReference>
<gene>
    <name evidence="2" type="ORF">SAMN05878503_101351</name>
</gene>
<feature type="coiled-coil region" evidence="1">
    <location>
        <begin position="658"/>
        <end position="742"/>
    </location>
</feature>